<evidence type="ECO:0000313" key="2">
    <source>
        <dbReference type="Proteomes" id="UP000008461"/>
    </source>
</evidence>
<reference evidence="1 2" key="1">
    <citation type="journal article" date="2011" name="Stand. Genomic Sci.">
        <title>Complete genome sequence of Haliscomenobacter hydrossis type strain (O).</title>
        <authorList>
            <consortium name="US DOE Joint Genome Institute (JGI-PGF)"/>
            <person name="Daligault H."/>
            <person name="Lapidus A."/>
            <person name="Zeytun A."/>
            <person name="Nolan M."/>
            <person name="Lucas S."/>
            <person name="Del Rio T.G."/>
            <person name="Tice H."/>
            <person name="Cheng J.F."/>
            <person name="Tapia R."/>
            <person name="Han C."/>
            <person name="Goodwin L."/>
            <person name="Pitluck S."/>
            <person name="Liolios K."/>
            <person name="Pagani I."/>
            <person name="Ivanova N."/>
            <person name="Huntemann M."/>
            <person name="Mavromatis K."/>
            <person name="Mikhailova N."/>
            <person name="Pati A."/>
            <person name="Chen A."/>
            <person name="Palaniappan K."/>
            <person name="Land M."/>
            <person name="Hauser L."/>
            <person name="Brambilla E.M."/>
            <person name="Rohde M."/>
            <person name="Verbarg S."/>
            <person name="Goker M."/>
            <person name="Bristow J."/>
            <person name="Eisen J.A."/>
            <person name="Markowitz V."/>
            <person name="Hugenholtz P."/>
            <person name="Kyrpides N.C."/>
            <person name="Klenk H.P."/>
            <person name="Woyke T."/>
        </authorList>
    </citation>
    <scope>NUCLEOTIDE SEQUENCE [LARGE SCALE GENOMIC DNA]</scope>
    <source>
        <strain evidence="2">ATCC 27775 / DSM 1100 / LMG 10767 / O</strain>
    </source>
</reference>
<sequence>MGAKYTISQELVGANISFATLLERFKDIIRSDSSASLINH</sequence>
<dbReference type="KEGG" id="hhy:Halhy_1166"/>
<keyword evidence="2" id="KW-1185">Reference proteome</keyword>
<dbReference type="AlphaFoldDB" id="F4KSV7"/>
<name>F4KSV7_HALH1</name>
<dbReference type="STRING" id="760192.Halhy_1166"/>
<dbReference type="EMBL" id="CP002691">
    <property type="protein sequence ID" value="AEE49064.1"/>
    <property type="molecule type" value="Genomic_DNA"/>
</dbReference>
<reference key="2">
    <citation type="submission" date="2011-04" db="EMBL/GenBank/DDBJ databases">
        <title>Complete sequence of chromosome of Haliscomenobacter hydrossis DSM 1100.</title>
        <authorList>
            <consortium name="US DOE Joint Genome Institute (JGI-PGF)"/>
            <person name="Lucas S."/>
            <person name="Han J."/>
            <person name="Lapidus A."/>
            <person name="Bruce D."/>
            <person name="Goodwin L."/>
            <person name="Pitluck S."/>
            <person name="Peters L."/>
            <person name="Kyrpides N."/>
            <person name="Mavromatis K."/>
            <person name="Ivanova N."/>
            <person name="Ovchinnikova G."/>
            <person name="Pagani I."/>
            <person name="Daligault H."/>
            <person name="Detter J.C."/>
            <person name="Han C."/>
            <person name="Land M."/>
            <person name="Hauser L."/>
            <person name="Markowitz V."/>
            <person name="Cheng J.-F."/>
            <person name="Hugenholtz P."/>
            <person name="Woyke T."/>
            <person name="Wu D."/>
            <person name="Verbarg S."/>
            <person name="Frueling A."/>
            <person name="Brambilla E."/>
            <person name="Klenk H.-P."/>
            <person name="Eisen J.A."/>
        </authorList>
    </citation>
    <scope>NUCLEOTIDE SEQUENCE</scope>
    <source>
        <strain>DSM 1100</strain>
    </source>
</reference>
<accession>F4KSV7</accession>
<proteinExistence type="predicted"/>
<evidence type="ECO:0000313" key="1">
    <source>
        <dbReference type="EMBL" id="AEE49064.1"/>
    </source>
</evidence>
<dbReference type="Proteomes" id="UP000008461">
    <property type="component" value="Chromosome"/>
</dbReference>
<organism evidence="1 2">
    <name type="scientific">Haliscomenobacter hydrossis (strain ATCC 27775 / DSM 1100 / LMG 10767 / O)</name>
    <dbReference type="NCBI Taxonomy" id="760192"/>
    <lineage>
        <taxon>Bacteria</taxon>
        <taxon>Pseudomonadati</taxon>
        <taxon>Bacteroidota</taxon>
        <taxon>Saprospiria</taxon>
        <taxon>Saprospirales</taxon>
        <taxon>Haliscomenobacteraceae</taxon>
        <taxon>Haliscomenobacter</taxon>
    </lineage>
</organism>
<dbReference type="HOGENOM" id="CLU_3290516_0_0_10"/>
<gene>
    <name evidence="1" type="ordered locus">Halhy_1166</name>
</gene>
<protein>
    <submittedName>
        <fullName evidence="1">Uncharacterized protein</fullName>
    </submittedName>
</protein>